<dbReference type="InterPro" id="IPR050484">
    <property type="entry name" value="Transf_Hexapept/Carb_Anhydrase"/>
</dbReference>
<dbReference type="Pfam" id="PF00132">
    <property type="entry name" value="Hexapep"/>
    <property type="match status" value="2"/>
</dbReference>
<accession>A0ABQ0ABJ8</accession>
<keyword evidence="2" id="KW-1185">Reference proteome</keyword>
<dbReference type="PANTHER" id="PTHR13061:SF56">
    <property type="entry name" value="PROTEIN YRDA"/>
    <property type="match status" value="1"/>
</dbReference>
<dbReference type="Proteomes" id="UP001465153">
    <property type="component" value="Unassembled WGS sequence"/>
</dbReference>
<dbReference type="EMBL" id="BAABWN010000009">
    <property type="protein sequence ID" value="GAA6168938.1"/>
    <property type="molecule type" value="Genomic_DNA"/>
</dbReference>
<proteinExistence type="predicted"/>
<protein>
    <submittedName>
        <fullName evidence="1">Gamma carbonic anhydrase family protein</fullName>
    </submittedName>
</protein>
<dbReference type="Gene3D" id="2.160.10.10">
    <property type="entry name" value="Hexapeptide repeat proteins"/>
    <property type="match status" value="1"/>
</dbReference>
<dbReference type="PANTHER" id="PTHR13061">
    <property type="entry name" value="DYNACTIN SUBUNIT P25"/>
    <property type="match status" value="1"/>
</dbReference>
<dbReference type="SUPFAM" id="SSF51161">
    <property type="entry name" value="Trimeric LpxA-like enzymes"/>
    <property type="match status" value="1"/>
</dbReference>
<dbReference type="InterPro" id="IPR001451">
    <property type="entry name" value="Hexapep"/>
</dbReference>
<name>A0ABQ0ABJ8_9GAMM</name>
<organism evidence="1 2">
    <name type="scientific">Sessilibacter corallicola</name>
    <dbReference type="NCBI Taxonomy" id="2904075"/>
    <lineage>
        <taxon>Bacteria</taxon>
        <taxon>Pseudomonadati</taxon>
        <taxon>Pseudomonadota</taxon>
        <taxon>Gammaproteobacteria</taxon>
        <taxon>Cellvibrionales</taxon>
        <taxon>Cellvibrionaceae</taxon>
        <taxon>Sessilibacter</taxon>
    </lineage>
</organism>
<gene>
    <name evidence="1" type="ORF">NBRC116591_27490</name>
</gene>
<dbReference type="CDD" id="cd04645">
    <property type="entry name" value="LbH_gamma_CA_like"/>
    <property type="match status" value="1"/>
</dbReference>
<comment type="caution">
    <text evidence="1">The sequence shown here is derived from an EMBL/GenBank/DDBJ whole genome shotgun (WGS) entry which is preliminary data.</text>
</comment>
<dbReference type="InterPro" id="IPR047324">
    <property type="entry name" value="LbH_gamma_CA-like"/>
</dbReference>
<sequence length="213" mass="23333">MTSMCKVFDAKTDARYPWYKTYLNNNMGVQVARSIREFAGFTPKIGKSTYVDEAAVVLGDVELGEDVSVWPCAVIRGDMHRIRIGARTSVQDNSTLHITHAGPFNEDGWPLIIGEDVTIGHGATLHGCTIGNEVLIGIGSTVLDGAIVEDQVVIGAGTLVPPGKRLESGYMYMGVPAKQIRPLKDKERDFFKYSASNYVKLKNKFIDEYGSGQ</sequence>
<evidence type="ECO:0000313" key="2">
    <source>
        <dbReference type="Proteomes" id="UP001465153"/>
    </source>
</evidence>
<evidence type="ECO:0000313" key="1">
    <source>
        <dbReference type="EMBL" id="GAA6168938.1"/>
    </source>
</evidence>
<dbReference type="InterPro" id="IPR011004">
    <property type="entry name" value="Trimer_LpxA-like_sf"/>
</dbReference>
<reference evidence="1 2" key="1">
    <citation type="submission" date="2024-04" db="EMBL/GenBank/DDBJ databases">
        <title>Draft genome sequence of Sessilibacter corallicola NBRC 116591.</title>
        <authorList>
            <person name="Miyakawa T."/>
            <person name="Kusuya Y."/>
            <person name="Miura T."/>
        </authorList>
    </citation>
    <scope>NUCLEOTIDE SEQUENCE [LARGE SCALE GENOMIC DNA]</scope>
    <source>
        <strain evidence="1 2">KU-00831-HH</strain>
    </source>
</reference>